<keyword evidence="2" id="KW-0472">Membrane</keyword>
<feature type="compositionally biased region" description="Low complexity" evidence="1">
    <location>
        <begin position="176"/>
        <end position="190"/>
    </location>
</feature>
<dbReference type="AlphaFoldDB" id="A0A1D1ZH78"/>
<sequence length="302" mass="31244">MPSSHRRGRRGPLSGLSCFGGSPVADSDAGHRPVSSAKGGRGASSGCFTWSGSRKKKTKTVPLDASPTASAAEDQLPQAGEDDAAEGGAGKEPLPTAAPQPPAPVPSQSFFGWLRKGSKDPRQSTVKTSRAHGDQVSSYHQKEQPPPPTWLPSYPAKYSARRCPPEPPPPEPSRPPASRAAGGSPAAASPDRGKPPAKQARTSGAAARPHAVRNDQVVGLSVLAVVLVVMVAVGRVGAILCTCAWFYLLPRVRRAAEEGIGGGGGKSSAAAVDLDSEEHKKRVVLEGLLQRNGRRPAAGFST</sequence>
<dbReference type="PANTHER" id="PTHR34379">
    <property type="entry name" value="OS07G0553800 PROTEIN"/>
    <property type="match status" value="1"/>
</dbReference>
<feature type="compositionally biased region" description="Basic residues" evidence="1">
    <location>
        <begin position="1"/>
        <end position="10"/>
    </location>
</feature>
<organism evidence="4">
    <name type="scientific">Anthurium amnicola</name>
    <dbReference type="NCBI Taxonomy" id="1678845"/>
    <lineage>
        <taxon>Eukaryota</taxon>
        <taxon>Viridiplantae</taxon>
        <taxon>Streptophyta</taxon>
        <taxon>Embryophyta</taxon>
        <taxon>Tracheophyta</taxon>
        <taxon>Spermatophyta</taxon>
        <taxon>Magnoliopsida</taxon>
        <taxon>Liliopsida</taxon>
        <taxon>Araceae</taxon>
        <taxon>Pothoideae</taxon>
        <taxon>Potheae</taxon>
        <taxon>Anthurium</taxon>
    </lineage>
</organism>
<evidence type="ECO:0000313" key="4">
    <source>
        <dbReference type="EMBL" id="JAT66304.1"/>
    </source>
</evidence>
<reference evidence="4" key="1">
    <citation type="submission" date="2015-07" db="EMBL/GenBank/DDBJ databases">
        <title>Transcriptome Assembly of Anthurium amnicola.</title>
        <authorList>
            <person name="Suzuki J."/>
        </authorList>
    </citation>
    <scope>NUCLEOTIDE SEQUENCE</scope>
</reference>
<evidence type="ECO:0000256" key="2">
    <source>
        <dbReference type="SAM" id="Phobius"/>
    </source>
</evidence>
<evidence type="ECO:0000313" key="3">
    <source>
        <dbReference type="EMBL" id="JAT61751.1"/>
    </source>
</evidence>
<name>A0A1D1ZH78_9ARAE</name>
<keyword evidence="2" id="KW-1133">Transmembrane helix</keyword>
<protein>
    <submittedName>
        <fullName evidence="4">Uncharacterized protein At5g23160</fullName>
    </submittedName>
</protein>
<feature type="transmembrane region" description="Helical" evidence="2">
    <location>
        <begin position="217"/>
        <end position="248"/>
    </location>
</feature>
<feature type="compositionally biased region" description="Pro residues" evidence="1">
    <location>
        <begin position="165"/>
        <end position="175"/>
    </location>
</feature>
<dbReference type="PANTHER" id="PTHR34379:SF6">
    <property type="entry name" value="PROTEIN 3F"/>
    <property type="match status" value="1"/>
</dbReference>
<keyword evidence="2" id="KW-0812">Transmembrane</keyword>
<dbReference type="EMBL" id="GDJX01001632">
    <property type="protein sequence ID" value="JAT66304.1"/>
    <property type="molecule type" value="Transcribed_RNA"/>
</dbReference>
<feature type="compositionally biased region" description="Pro residues" evidence="1">
    <location>
        <begin position="96"/>
        <end position="105"/>
    </location>
</feature>
<dbReference type="EMBL" id="GDJX01006185">
    <property type="protein sequence ID" value="JAT61751.1"/>
    <property type="molecule type" value="Transcribed_RNA"/>
</dbReference>
<gene>
    <name evidence="4" type="primary">At5g23160_1</name>
    <name evidence="3" type="synonym">At5g23160_0</name>
    <name evidence="4" type="ORF">g.46734</name>
    <name evidence="3" type="ORF">g.46735</name>
</gene>
<dbReference type="InterPro" id="IPR040411">
    <property type="entry name" value="At5g23160-like"/>
</dbReference>
<proteinExistence type="predicted"/>
<evidence type="ECO:0000256" key="1">
    <source>
        <dbReference type="SAM" id="MobiDB-lite"/>
    </source>
</evidence>
<accession>A0A1D1ZH78</accession>
<feature type="region of interest" description="Disordered" evidence="1">
    <location>
        <begin position="1"/>
        <end position="210"/>
    </location>
</feature>